<comment type="caution">
    <text evidence="1">The sequence shown here is derived from an EMBL/GenBank/DDBJ whole genome shotgun (WGS) entry which is preliminary data.</text>
</comment>
<reference evidence="1 2" key="1">
    <citation type="submission" date="2019-09" db="EMBL/GenBank/DDBJ databases">
        <title>YIM 132180 draft genome.</title>
        <authorList>
            <person name="Zhang K."/>
        </authorList>
    </citation>
    <scope>NUCLEOTIDE SEQUENCE [LARGE SCALE GENOMIC DNA]</scope>
    <source>
        <strain evidence="1 2">YIM 132180</strain>
    </source>
</reference>
<dbReference type="EMBL" id="VZDO01000011">
    <property type="protein sequence ID" value="KAB0679048.1"/>
    <property type="molecule type" value="Genomic_DNA"/>
</dbReference>
<evidence type="ECO:0000313" key="2">
    <source>
        <dbReference type="Proteomes" id="UP000432089"/>
    </source>
</evidence>
<proteinExistence type="predicted"/>
<sequence length="103" mass="11099">MGGPSPIEVFAPLANPLAERIAALAARIGRETADCAVLMFALPMPADVRERFETETLVAIGELLDEFGQVTPADKERFRQIASLALDRRLAHHAMQGIQGGMA</sequence>
<accession>A0A7V7PN83</accession>
<organism evidence="1 2">
    <name type="scientific">Plantimonas leprariae</name>
    <dbReference type="NCBI Taxonomy" id="2615207"/>
    <lineage>
        <taxon>Bacteria</taxon>
        <taxon>Pseudomonadati</taxon>
        <taxon>Pseudomonadota</taxon>
        <taxon>Alphaproteobacteria</taxon>
        <taxon>Hyphomicrobiales</taxon>
        <taxon>Aurantimonadaceae</taxon>
        <taxon>Plantimonas</taxon>
    </lineage>
</organism>
<protein>
    <submittedName>
        <fullName evidence="1">Uncharacterized protein</fullName>
    </submittedName>
</protein>
<evidence type="ECO:0000313" key="1">
    <source>
        <dbReference type="EMBL" id="KAB0679048.1"/>
    </source>
</evidence>
<name>A0A7V7PN83_9HYPH</name>
<dbReference type="RefSeq" id="WP_150970647.1">
    <property type="nucleotide sequence ID" value="NZ_VZDO01000011.1"/>
</dbReference>
<keyword evidence="2" id="KW-1185">Reference proteome</keyword>
<gene>
    <name evidence="1" type="ORF">F6X38_14220</name>
</gene>
<dbReference type="Proteomes" id="UP000432089">
    <property type="component" value="Unassembled WGS sequence"/>
</dbReference>
<dbReference type="AlphaFoldDB" id="A0A7V7PN83"/>